<organism evidence="2 3">
    <name type="scientific">Laticauda laticaudata</name>
    <name type="common">Blue-ringed sea krait</name>
    <name type="synonym">Blue-lipped sea krait</name>
    <dbReference type="NCBI Taxonomy" id="8630"/>
    <lineage>
        <taxon>Eukaryota</taxon>
        <taxon>Metazoa</taxon>
        <taxon>Chordata</taxon>
        <taxon>Craniata</taxon>
        <taxon>Vertebrata</taxon>
        <taxon>Euteleostomi</taxon>
        <taxon>Lepidosauria</taxon>
        <taxon>Squamata</taxon>
        <taxon>Bifurcata</taxon>
        <taxon>Unidentata</taxon>
        <taxon>Episquamata</taxon>
        <taxon>Toxicofera</taxon>
        <taxon>Serpentes</taxon>
        <taxon>Colubroidea</taxon>
        <taxon>Elapidae</taxon>
        <taxon>Laticaudinae</taxon>
        <taxon>Laticauda</taxon>
    </lineage>
</organism>
<feature type="region of interest" description="Disordered" evidence="1">
    <location>
        <begin position="1"/>
        <end position="25"/>
    </location>
</feature>
<name>A0A8C5RB61_LATLA</name>
<evidence type="ECO:0000256" key="1">
    <source>
        <dbReference type="SAM" id="MobiDB-lite"/>
    </source>
</evidence>
<reference evidence="2" key="2">
    <citation type="submission" date="2025-09" db="UniProtKB">
        <authorList>
            <consortium name="Ensembl"/>
        </authorList>
    </citation>
    <scope>IDENTIFICATION</scope>
</reference>
<feature type="compositionally biased region" description="Polar residues" evidence="1">
    <location>
        <begin position="158"/>
        <end position="174"/>
    </location>
</feature>
<protein>
    <submittedName>
        <fullName evidence="2">Uncharacterized protein</fullName>
    </submittedName>
</protein>
<dbReference type="Ensembl" id="ENSLLTT00000000142.1">
    <property type="protein sequence ID" value="ENSLLTP00000000137.1"/>
    <property type="gene ID" value="ENSLLTG00000000111.1"/>
</dbReference>
<evidence type="ECO:0000313" key="2">
    <source>
        <dbReference type="Ensembl" id="ENSLLTP00000000137.1"/>
    </source>
</evidence>
<evidence type="ECO:0000313" key="3">
    <source>
        <dbReference type="Proteomes" id="UP000694406"/>
    </source>
</evidence>
<keyword evidence="3" id="KW-1185">Reference proteome</keyword>
<feature type="compositionally biased region" description="Basic and acidic residues" evidence="1">
    <location>
        <begin position="14"/>
        <end position="25"/>
    </location>
</feature>
<feature type="region of interest" description="Disordered" evidence="1">
    <location>
        <begin position="81"/>
        <end position="188"/>
    </location>
</feature>
<sequence>PPQKLNWGKKKNNRNADTRRPVSRDRLPAHQLAVAAPAHGGRFGHFPTAWLLFLGVGLGESGVDFATPEEAKAVCALRRKNHRTSAPGRSSCLGAGPRPHFTIGREGRGRCLRGGVEPVGETRRPKQRRRRRHQRCRTRSRSSAATRTATPDDAVSIESGTNTERPDTPTNTPNAPGRKSWGKGKWKSKKCKYSFKCVNSLKVFPGLSIP</sequence>
<accession>A0A8C5RB61</accession>
<proteinExistence type="predicted"/>
<dbReference type="Proteomes" id="UP000694406">
    <property type="component" value="Unplaced"/>
</dbReference>
<feature type="compositionally biased region" description="Basic residues" evidence="1">
    <location>
        <begin position="125"/>
        <end position="140"/>
    </location>
</feature>
<reference evidence="2" key="1">
    <citation type="submission" date="2025-08" db="UniProtKB">
        <authorList>
            <consortium name="Ensembl"/>
        </authorList>
    </citation>
    <scope>IDENTIFICATION</scope>
</reference>
<dbReference type="AlphaFoldDB" id="A0A8C5RB61"/>